<proteinExistence type="predicted"/>
<feature type="region of interest" description="Disordered" evidence="1">
    <location>
        <begin position="37"/>
        <end position="67"/>
    </location>
</feature>
<gene>
    <name evidence="2" type="ORF">L484_025173</name>
</gene>
<name>W9RL88_9ROSA</name>
<evidence type="ECO:0000313" key="3">
    <source>
        <dbReference type="Proteomes" id="UP000030645"/>
    </source>
</evidence>
<protein>
    <submittedName>
        <fullName evidence="2">Uncharacterized protein</fullName>
    </submittedName>
</protein>
<accession>W9RL88</accession>
<keyword evidence="3" id="KW-1185">Reference proteome</keyword>
<dbReference type="AlphaFoldDB" id="W9RL88"/>
<evidence type="ECO:0000256" key="1">
    <source>
        <dbReference type="SAM" id="MobiDB-lite"/>
    </source>
</evidence>
<dbReference type="STRING" id="981085.W9RL88"/>
<sequence>MFGEKVEGPKKGVFEDDIDDRGIELGLLRRKQVVLEENHEDDEDEEDKIWEEEQSMKGLGKTRIDGL</sequence>
<reference evidence="3" key="1">
    <citation type="submission" date="2013-01" db="EMBL/GenBank/DDBJ databases">
        <title>Draft Genome Sequence of a Mulberry Tree, Morus notabilis C.K. Schneid.</title>
        <authorList>
            <person name="He N."/>
            <person name="Zhao S."/>
        </authorList>
    </citation>
    <scope>NUCLEOTIDE SEQUENCE</scope>
</reference>
<evidence type="ECO:0000313" key="2">
    <source>
        <dbReference type="EMBL" id="EXB80317.1"/>
    </source>
</evidence>
<feature type="compositionally biased region" description="Acidic residues" evidence="1">
    <location>
        <begin position="38"/>
        <end position="53"/>
    </location>
</feature>
<organism evidence="2 3">
    <name type="scientific">Morus notabilis</name>
    <dbReference type="NCBI Taxonomy" id="981085"/>
    <lineage>
        <taxon>Eukaryota</taxon>
        <taxon>Viridiplantae</taxon>
        <taxon>Streptophyta</taxon>
        <taxon>Embryophyta</taxon>
        <taxon>Tracheophyta</taxon>
        <taxon>Spermatophyta</taxon>
        <taxon>Magnoliopsida</taxon>
        <taxon>eudicotyledons</taxon>
        <taxon>Gunneridae</taxon>
        <taxon>Pentapetalae</taxon>
        <taxon>rosids</taxon>
        <taxon>fabids</taxon>
        <taxon>Rosales</taxon>
        <taxon>Moraceae</taxon>
        <taxon>Moreae</taxon>
        <taxon>Morus</taxon>
    </lineage>
</organism>
<dbReference type="EMBL" id="KE344806">
    <property type="protein sequence ID" value="EXB80317.1"/>
    <property type="molecule type" value="Genomic_DNA"/>
</dbReference>
<dbReference type="Proteomes" id="UP000030645">
    <property type="component" value="Unassembled WGS sequence"/>
</dbReference>